<dbReference type="Pfam" id="PF13432">
    <property type="entry name" value="TPR_16"/>
    <property type="match status" value="1"/>
</dbReference>
<gene>
    <name evidence="3" type="ORF">OIK42_14295</name>
</gene>
<dbReference type="Pfam" id="PF13414">
    <property type="entry name" value="TPR_11"/>
    <property type="match status" value="1"/>
</dbReference>
<dbReference type="SMART" id="SM00028">
    <property type="entry name" value="TPR"/>
    <property type="match status" value="4"/>
</dbReference>
<dbReference type="InterPro" id="IPR026634">
    <property type="entry name" value="TPST-like"/>
</dbReference>
<name>A0ABT5L4G1_9ALTE</name>
<dbReference type="InterPro" id="IPR011990">
    <property type="entry name" value="TPR-like_helical_dom_sf"/>
</dbReference>
<dbReference type="PROSITE" id="PS50005">
    <property type="entry name" value="TPR"/>
    <property type="match status" value="2"/>
</dbReference>
<sequence length="537" mass="59656">MNTANRLSAISKLLDKGNLDTAAADCIQVVKEYPDDAAAWVLLSEISARLKQHRMAINSALKALSIDPDNSQYLLHLARLYSGLSAWQASRKVLRKLHASMASLTVEERLELALLYYQSGQIDGAIELYQQVINSEPENHQVRYNLASLQRYTGDLNSAAANLETVIAAHPEDYEACSALAHVKPHPEPRSVLEQLTRCQRYYEDSGSEAAKAALASLYYGKGKVLEDARQYPAAFAAYATGAALKRDLQRFTVSDELARINAMQRLVSNGDFAAPTQSGSDGPVFIVGMPRTGTTVVEGILGSHSKVKRGGELNYLPMTILEAAGGSWADGPQSITAGTLANIANADMNAIGQRYMALSGDYLNCQGVFTDKLPLNALFVPIILSAIPNARVVQVERNAMDTALSNFKMLFKHGYDYSYSLDDIGAYVPAYQRMIKQWQETYPQRILTLRYEHLVARPEEVGRRLTEFCELPWEPACLQFHQQPGATQTASASQVTESLHNRYVGQWRRFKEPLTTLKKKWQTQRLSALTEEDVKW</sequence>
<dbReference type="InterPro" id="IPR027417">
    <property type="entry name" value="P-loop_NTPase"/>
</dbReference>
<evidence type="ECO:0000313" key="3">
    <source>
        <dbReference type="EMBL" id="MDC8831925.1"/>
    </source>
</evidence>
<protein>
    <submittedName>
        <fullName evidence="3">Sulfotransferase</fullName>
    </submittedName>
</protein>
<feature type="repeat" description="TPR" evidence="2">
    <location>
        <begin position="37"/>
        <end position="70"/>
    </location>
</feature>
<reference evidence="3 4" key="1">
    <citation type="submission" date="2022-10" db="EMBL/GenBank/DDBJ databases">
        <title>Alteromonas sp. chi3 Genome sequencing.</title>
        <authorList>
            <person name="Park S."/>
        </authorList>
    </citation>
    <scope>NUCLEOTIDE SEQUENCE [LARGE SCALE GENOMIC DNA]</scope>
    <source>
        <strain evidence="4">chi3</strain>
    </source>
</reference>
<evidence type="ECO:0000256" key="2">
    <source>
        <dbReference type="PROSITE-ProRule" id="PRU00339"/>
    </source>
</evidence>
<dbReference type="InterPro" id="IPR019734">
    <property type="entry name" value="TPR_rpt"/>
</dbReference>
<dbReference type="Gene3D" id="3.40.50.300">
    <property type="entry name" value="P-loop containing nucleotide triphosphate hydrolases"/>
    <property type="match status" value="1"/>
</dbReference>
<dbReference type="Pfam" id="PF13469">
    <property type="entry name" value="Sulfotransfer_3"/>
    <property type="match status" value="1"/>
</dbReference>
<dbReference type="SUPFAM" id="SSF52540">
    <property type="entry name" value="P-loop containing nucleoside triphosphate hydrolases"/>
    <property type="match status" value="1"/>
</dbReference>
<evidence type="ECO:0000256" key="1">
    <source>
        <dbReference type="ARBA" id="ARBA00022679"/>
    </source>
</evidence>
<organism evidence="3 4">
    <name type="scientific">Alteromonas gilva</name>
    <dbReference type="NCBI Taxonomy" id="2987522"/>
    <lineage>
        <taxon>Bacteria</taxon>
        <taxon>Pseudomonadati</taxon>
        <taxon>Pseudomonadota</taxon>
        <taxon>Gammaproteobacteria</taxon>
        <taxon>Alteromonadales</taxon>
        <taxon>Alteromonadaceae</taxon>
        <taxon>Alteromonas/Salinimonas group</taxon>
        <taxon>Alteromonas</taxon>
    </lineage>
</organism>
<comment type="caution">
    <text evidence="3">The sequence shown here is derived from an EMBL/GenBank/DDBJ whole genome shotgun (WGS) entry which is preliminary data.</text>
</comment>
<dbReference type="Gene3D" id="1.25.40.10">
    <property type="entry name" value="Tetratricopeptide repeat domain"/>
    <property type="match status" value="2"/>
</dbReference>
<dbReference type="PANTHER" id="PTHR12788:SF10">
    <property type="entry name" value="PROTEIN-TYROSINE SULFOTRANSFERASE"/>
    <property type="match status" value="1"/>
</dbReference>
<proteinExistence type="predicted"/>
<dbReference type="EMBL" id="JAQQXP010000002">
    <property type="protein sequence ID" value="MDC8831925.1"/>
    <property type="molecule type" value="Genomic_DNA"/>
</dbReference>
<keyword evidence="2" id="KW-0802">TPR repeat</keyword>
<dbReference type="RefSeq" id="WP_273641707.1">
    <property type="nucleotide sequence ID" value="NZ_JAQQXP010000002.1"/>
</dbReference>
<feature type="repeat" description="TPR" evidence="2">
    <location>
        <begin position="106"/>
        <end position="139"/>
    </location>
</feature>
<dbReference type="PANTHER" id="PTHR12788">
    <property type="entry name" value="PROTEIN-TYROSINE SULFOTRANSFERASE 2"/>
    <property type="match status" value="1"/>
</dbReference>
<keyword evidence="1" id="KW-0808">Transferase</keyword>
<evidence type="ECO:0000313" key="4">
    <source>
        <dbReference type="Proteomes" id="UP001218788"/>
    </source>
</evidence>
<dbReference type="SUPFAM" id="SSF48452">
    <property type="entry name" value="TPR-like"/>
    <property type="match status" value="1"/>
</dbReference>
<accession>A0ABT5L4G1</accession>
<keyword evidence="4" id="KW-1185">Reference proteome</keyword>
<dbReference type="Proteomes" id="UP001218788">
    <property type="component" value="Unassembled WGS sequence"/>
</dbReference>